<dbReference type="Pfam" id="PF00300">
    <property type="entry name" value="His_Phos_1"/>
    <property type="match status" value="1"/>
</dbReference>
<sequence>DIGLTRVGFKQVRLAAKYLSKVDFSNIYSSLLRRAIDTANIINKTKNLKIIARENLKEINFGKWEGMKFDQINKMFHDDYQNWLADPYNNCPTGGESFRQVKERAAAEIDNIVSENEDGSSVAVVTHGGVILSLLVHWLQIPICRWKSIIQRQGAINIVVIDRGFPYISAINYTGHIKPVYDDSEDKVIEIYSGLRNRN</sequence>
<dbReference type="CDD" id="cd07067">
    <property type="entry name" value="HP_PGM_like"/>
    <property type="match status" value="1"/>
</dbReference>
<dbReference type="EMBL" id="BARV01016626">
    <property type="protein sequence ID" value="GAI29180.1"/>
    <property type="molecule type" value="Genomic_DNA"/>
</dbReference>
<dbReference type="SUPFAM" id="SSF53254">
    <property type="entry name" value="Phosphoglycerate mutase-like"/>
    <property type="match status" value="1"/>
</dbReference>
<dbReference type="InterPro" id="IPR013078">
    <property type="entry name" value="His_Pase_superF_clade-1"/>
</dbReference>
<dbReference type="GO" id="GO:0016791">
    <property type="term" value="F:phosphatase activity"/>
    <property type="evidence" value="ECO:0007669"/>
    <property type="project" value="TreeGrafter"/>
</dbReference>
<protein>
    <recommendedName>
        <fullName evidence="2">Histidine phosphatase family protein</fullName>
    </recommendedName>
</protein>
<reference evidence="1" key="1">
    <citation type="journal article" date="2014" name="Front. Microbiol.">
        <title>High frequency of phylogenetically diverse reductive dehalogenase-homologous genes in deep subseafloor sedimentary metagenomes.</title>
        <authorList>
            <person name="Kawai M."/>
            <person name="Futagami T."/>
            <person name="Toyoda A."/>
            <person name="Takaki Y."/>
            <person name="Nishi S."/>
            <person name="Hori S."/>
            <person name="Arai W."/>
            <person name="Tsubouchi T."/>
            <person name="Morono Y."/>
            <person name="Uchiyama I."/>
            <person name="Ito T."/>
            <person name="Fujiyama A."/>
            <person name="Inagaki F."/>
            <person name="Takami H."/>
        </authorList>
    </citation>
    <scope>NUCLEOTIDE SEQUENCE</scope>
    <source>
        <strain evidence="1">Expedition CK06-06</strain>
    </source>
</reference>
<dbReference type="PANTHER" id="PTHR48100:SF1">
    <property type="entry name" value="HISTIDINE PHOSPHATASE FAMILY PROTEIN-RELATED"/>
    <property type="match status" value="1"/>
</dbReference>
<evidence type="ECO:0008006" key="2">
    <source>
        <dbReference type="Google" id="ProtNLM"/>
    </source>
</evidence>
<accession>X1NQV0</accession>
<gene>
    <name evidence="1" type="ORF">S06H3_28485</name>
</gene>
<dbReference type="GO" id="GO:0005737">
    <property type="term" value="C:cytoplasm"/>
    <property type="evidence" value="ECO:0007669"/>
    <property type="project" value="TreeGrafter"/>
</dbReference>
<dbReference type="InterPro" id="IPR029033">
    <property type="entry name" value="His_PPase_superfam"/>
</dbReference>
<dbReference type="PANTHER" id="PTHR48100">
    <property type="entry name" value="BROAD-SPECIFICITY PHOSPHATASE YOR283W-RELATED"/>
    <property type="match status" value="1"/>
</dbReference>
<evidence type="ECO:0000313" key="1">
    <source>
        <dbReference type="EMBL" id="GAI29180.1"/>
    </source>
</evidence>
<comment type="caution">
    <text evidence="1">The sequence shown here is derived from an EMBL/GenBank/DDBJ whole genome shotgun (WGS) entry which is preliminary data.</text>
</comment>
<feature type="non-terminal residue" evidence="1">
    <location>
        <position position="1"/>
    </location>
</feature>
<organism evidence="1">
    <name type="scientific">marine sediment metagenome</name>
    <dbReference type="NCBI Taxonomy" id="412755"/>
    <lineage>
        <taxon>unclassified sequences</taxon>
        <taxon>metagenomes</taxon>
        <taxon>ecological metagenomes</taxon>
    </lineage>
</organism>
<proteinExistence type="predicted"/>
<dbReference type="AlphaFoldDB" id="X1NQV0"/>
<name>X1NQV0_9ZZZZ</name>
<dbReference type="Gene3D" id="3.40.50.1240">
    <property type="entry name" value="Phosphoglycerate mutase-like"/>
    <property type="match status" value="1"/>
</dbReference>
<dbReference type="InterPro" id="IPR050275">
    <property type="entry name" value="PGM_Phosphatase"/>
</dbReference>